<dbReference type="OrthoDB" id="7865775at2"/>
<proteinExistence type="predicted"/>
<dbReference type="AlphaFoldDB" id="C5BKA7"/>
<gene>
    <name evidence="2" type="ordered locus">TERTU_2367</name>
</gene>
<keyword evidence="1" id="KW-0472">Membrane</keyword>
<dbReference type="KEGG" id="ttu:TERTU_2367"/>
<accession>C5BKA7</accession>
<organism evidence="2 3">
    <name type="scientific">Teredinibacter turnerae (strain ATCC 39867 / T7901)</name>
    <dbReference type="NCBI Taxonomy" id="377629"/>
    <lineage>
        <taxon>Bacteria</taxon>
        <taxon>Pseudomonadati</taxon>
        <taxon>Pseudomonadota</taxon>
        <taxon>Gammaproteobacteria</taxon>
        <taxon>Cellvibrionales</taxon>
        <taxon>Cellvibrionaceae</taxon>
        <taxon>Teredinibacter</taxon>
    </lineage>
</organism>
<feature type="transmembrane region" description="Helical" evidence="1">
    <location>
        <begin position="110"/>
        <end position="129"/>
    </location>
</feature>
<name>C5BKA7_TERTT</name>
<evidence type="ECO:0000256" key="1">
    <source>
        <dbReference type="SAM" id="Phobius"/>
    </source>
</evidence>
<feature type="transmembrane region" description="Helical" evidence="1">
    <location>
        <begin position="20"/>
        <end position="39"/>
    </location>
</feature>
<dbReference type="EMBL" id="CP001614">
    <property type="protein sequence ID" value="ACR12860.1"/>
    <property type="molecule type" value="Genomic_DNA"/>
</dbReference>
<keyword evidence="1" id="KW-0812">Transmembrane</keyword>
<dbReference type="Proteomes" id="UP000009080">
    <property type="component" value="Chromosome"/>
</dbReference>
<feature type="transmembrane region" description="Helical" evidence="1">
    <location>
        <begin position="84"/>
        <end position="104"/>
    </location>
</feature>
<feature type="transmembrane region" description="Helical" evidence="1">
    <location>
        <begin position="45"/>
        <end position="72"/>
    </location>
</feature>
<keyword evidence="3" id="KW-1185">Reference proteome</keyword>
<reference evidence="2 3" key="1">
    <citation type="journal article" date="2009" name="PLoS ONE">
        <title>The complete genome of Teredinibacter turnerae T7901: an intracellular endosymbiont of marine wood-boring bivalves (shipworms).</title>
        <authorList>
            <person name="Yang J.C."/>
            <person name="Madupu R."/>
            <person name="Durkin A.S."/>
            <person name="Ekborg N.A."/>
            <person name="Pedamallu C.S."/>
            <person name="Hostetler J.B."/>
            <person name="Radune D."/>
            <person name="Toms B.S."/>
            <person name="Henrissat B."/>
            <person name="Coutinho P.M."/>
            <person name="Schwarz S."/>
            <person name="Field L."/>
            <person name="Trindade-Silva A.E."/>
            <person name="Soares C.A.G."/>
            <person name="Elshahawi S."/>
            <person name="Hanora A."/>
            <person name="Schmidt E.W."/>
            <person name="Haygood M.G."/>
            <person name="Posfai J."/>
            <person name="Benner J."/>
            <person name="Madinger C."/>
            <person name="Nove J."/>
            <person name="Anton B."/>
            <person name="Chaudhary K."/>
            <person name="Foster J."/>
            <person name="Holman A."/>
            <person name="Kumar S."/>
            <person name="Lessard P.A."/>
            <person name="Luyten Y.A."/>
            <person name="Slatko B."/>
            <person name="Wood N."/>
            <person name="Wu B."/>
            <person name="Teplitski M."/>
            <person name="Mougous J.D."/>
            <person name="Ward N."/>
            <person name="Eisen J.A."/>
            <person name="Badger J.H."/>
            <person name="Distel D.L."/>
        </authorList>
    </citation>
    <scope>NUCLEOTIDE SEQUENCE [LARGE SCALE GENOMIC DNA]</scope>
    <source>
        <strain evidence="3">ATCC 39867 / T7901</strain>
    </source>
</reference>
<protein>
    <submittedName>
        <fullName evidence="2">Uncharacterized protein</fullName>
    </submittedName>
</protein>
<keyword evidence="1" id="KW-1133">Transmembrane helix</keyword>
<dbReference type="eggNOG" id="ENOG502ZX9A">
    <property type="taxonomic scope" value="Bacteria"/>
</dbReference>
<dbReference type="HOGENOM" id="CLU_1814882_0_0_6"/>
<evidence type="ECO:0000313" key="2">
    <source>
        <dbReference type="EMBL" id="ACR12860.1"/>
    </source>
</evidence>
<dbReference type="RefSeq" id="WP_015818972.1">
    <property type="nucleotide sequence ID" value="NC_012997.1"/>
</dbReference>
<dbReference type="STRING" id="377629.TERTU_2367"/>
<sequence>MSTSTIQQQRSGKKTAARALLSATVIGTLFLCWATFVNWQHGTHAAILAGMGQGGVSFVMSMSMAFMLEFLFFLPSNKLVRIPFAVVVTMLVVTALTTLVHLIIGTPEIIKTMVLPILMGIGYTTLYCLRLSRMYAGTSTAD</sequence>
<evidence type="ECO:0000313" key="3">
    <source>
        <dbReference type="Proteomes" id="UP000009080"/>
    </source>
</evidence>